<organism evidence="1 2">
    <name type="scientific">Pyricularia oryzae</name>
    <name type="common">Rice blast fungus</name>
    <name type="synonym">Magnaporthe oryzae</name>
    <dbReference type="NCBI Taxonomy" id="318829"/>
    <lineage>
        <taxon>Eukaryota</taxon>
        <taxon>Fungi</taxon>
        <taxon>Dikarya</taxon>
        <taxon>Ascomycota</taxon>
        <taxon>Pezizomycotina</taxon>
        <taxon>Sordariomycetes</taxon>
        <taxon>Sordariomycetidae</taxon>
        <taxon>Magnaporthales</taxon>
        <taxon>Pyriculariaceae</taxon>
        <taxon>Pyricularia</taxon>
    </lineage>
</organism>
<dbReference type="VEuPathDB" id="FungiDB:M_BR32_EuGene_00026301"/>
<dbReference type="AlphaFoldDB" id="A0A4P7NK04"/>
<dbReference type="InterPro" id="IPR029063">
    <property type="entry name" value="SAM-dependent_MTases_sf"/>
</dbReference>
<accession>A0A4P7NK04</accession>
<dbReference type="SUPFAM" id="SSF53335">
    <property type="entry name" value="S-adenosyl-L-methionine-dependent methyltransferases"/>
    <property type="match status" value="1"/>
</dbReference>
<name>A0A4P7NK04_PYROR</name>
<dbReference type="Proteomes" id="UP000294847">
    <property type="component" value="Chromosome 5"/>
</dbReference>
<evidence type="ECO:0000313" key="2">
    <source>
        <dbReference type="Proteomes" id="UP000294847"/>
    </source>
</evidence>
<gene>
    <name evidence="1" type="ORF">PoMZ_11295</name>
</gene>
<reference evidence="1 2" key="1">
    <citation type="journal article" date="2019" name="Mol. Biol. Evol.">
        <title>Blast fungal genomes show frequent chromosomal changes, gene gains and losses, and effector gene turnover.</title>
        <authorList>
            <person name="Gomez Luciano L.B."/>
            <person name="Jason Tsai I."/>
            <person name="Chuma I."/>
            <person name="Tosa Y."/>
            <person name="Chen Y.H."/>
            <person name="Li J.Y."/>
            <person name="Li M.Y."/>
            <person name="Jade Lu M.Y."/>
            <person name="Nakayashiki H."/>
            <person name="Li W.H."/>
        </authorList>
    </citation>
    <scope>NUCLEOTIDE SEQUENCE [LARGE SCALE GENOMIC DNA]</scope>
    <source>
        <strain evidence="1">MZ5-1-6</strain>
    </source>
</reference>
<proteinExistence type="predicted"/>
<sequence length="265" mass="29613">MASSRDRAYVTVYSPTLLTWVYDYYVLGFNLRYIWGCPTDAVLLPFFAENFSRRHLDVGVATGYLPARVLASPWRRAAGHRQHLTLLDINANSLCASDARVRAAAPGIETTCVEADVVADLPPVLASVVEEERARVEKAGGEAGSSSRSCLYDSISMFNLFHCVPGGPAKLRAISTYKALLADHGVLSGCTVLGERHATGWFSRWYLRLYNRKGIFNNINDTREEFEEVLNKEFEEVDTWMFGMVLLFRASKPRREGSGYVDLLA</sequence>
<protein>
    <submittedName>
        <fullName evidence="1">Uncharacterized protein</fullName>
    </submittedName>
</protein>
<dbReference type="Gene3D" id="3.40.50.150">
    <property type="entry name" value="Vaccinia Virus protein VP39"/>
    <property type="match status" value="1"/>
</dbReference>
<evidence type="ECO:0000313" key="1">
    <source>
        <dbReference type="EMBL" id="QBZ62415.1"/>
    </source>
</evidence>
<dbReference type="EMBL" id="CP034208">
    <property type="protein sequence ID" value="QBZ62415.1"/>
    <property type="molecule type" value="Genomic_DNA"/>
</dbReference>